<keyword evidence="10" id="KW-1185">Reference proteome</keyword>
<dbReference type="PIRSF" id="PIRSF001430">
    <property type="entry name" value="tRNA_psdUrid_synth"/>
    <property type="match status" value="1"/>
</dbReference>
<keyword evidence="2 4" id="KW-0819">tRNA processing</keyword>
<dbReference type="EC" id="5.4.99.12" evidence="4"/>
<evidence type="ECO:0000256" key="6">
    <source>
        <dbReference type="PIRSR" id="PIRSR001430-2"/>
    </source>
</evidence>
<evidence type="ECO:0000256" key="7">
    <source>
        <dbReference type="RuleBase" id="RU003792"/>
    </source>
</evidence>
<comment type="catalytic activity">
    <reaction evidence="4 7">
        <text>uridine(38/39/40) in tRNA = pseudouridine(38/39/40) in tRNA</text>
        <dbReference type="Rhea" id="RHEA:22376"/>
        <dbReference type="Rhea" id="RHEA-COMP:10085"/>
        <dbReference type="Rhea" id="RHEA-COMP:10087"/>
        <dbReference type="ChEBI" id="CHEBI:65314"/>
        <dbReference type="ChEBI" id="CHEBI:65315"/>
        <dbReference type="EC" id="5.4.99.12"/>
    </reaction>
</comment>
<dbReference type="PANTHER" id="PTHR11142">
    <property type="entry name" value="PSEUDOURIDYLATE SYNTHASE"/>
    <property type="match status" value="1"/>
</dbReference>
<organism evidence="9 10">
    <name type="scientific">Paraconexibacter algicola</name>
    <dbReference type="NCBI Taxonomy" id="2133960"/>
    <lineage>
        <taxon>Bacteria</taxon>
        <taxon>Bacillati</taxon>
        <taxon>Actinomycetota</taxon>
        <taxon>Thermoleophilia</taxon>
        <taxon>Solirubrobacterales</taxon>
        <taxon>Paraconexibacteraceae</taxon>
        <taxon>Paraconexibacter</taxon>
    </lineage>
</organism>
<dbReference type="InterPro" id="IPR020094">
    <property type="entry name" value="TruA/RsuA/RluB/E/F_N"/>
</dbReference>
<dbReference type="Proteomes" id="UP000240739">
    <property type="component" value="Unassembled WGS sequence"/>
</dbReference>
<evidence type="ECO:0000259" key="8">
    <source>
        <dbReference type="Pfam" id="PF01416"/>
    </source>
</evidence>
<comment type="subunit">
    <text evidence="4">Homodimer.</text>
</comment>
<feature type="domain" description="Pseudouridine synthase I TruA alpha/beta" evidence="8">
    <location>
        <begin position="8"/>
        <end position="67"/>
    </location>
</feature>
<protein>
    <recommendedName>
        <fullName evidence="4">tRNA pseudouridine synthase A</fullName>
        <ecNumber evidence="4">5.4.99.12</ecNumber>
    </recommendedName>
    <alternativeName>
        <fullName evidence="4">tRNA pseudouridine(38-40) synthase</fullName>
    </alternativeName>
    <alternativeName>
        <fullName evidence="4">tRNA pseudouridylate synthase I</fullName>
    </alternativeName>
    <alternativeName>
        <fullName evidence="4">tRNA-uridine isomerase I</fullName>
    </alternativeName>
</protein>
<accession>A0A2T4UBQ8</accession>
<comment type="function">
    <text evidence="4">Formation of pseudouridine at positions 38, 39 and 40 in the anticodon stem and loop of transfer RNAs.</text>
</comment>
<dbReference type="InterPro" id="IPR001406">
    <property type="entry name" value="PsdUridine_synth_TruA"/>
</dbReference>
<dbReference type="AlphaFoldDB" id="A0A2T4UBQ8"/>
<gene>
    <name evidence="4" type="primary">truA</name>
    <name evidence="9" type="ORF">C7Y72_21650</name>
</gene>
<feature type="domain" description="Pseudouridine synthase I TruA alpha/beta" evidence="8">
    <location>
        <begin position="139"/>
        <end position="240"/>
    </location>
</feature>
<dbReference type="Gene3D" id="3.30.70.580">
    <property type="entry name" value="Pseudouridine synthase I, catalytic domain, N-terminal subdomain"/>
    <property type="match status" value="1"/>
</dbReference>
<dbReference type="OrthoDB" id="9811823at2"/>
<dbReference type="Pfam" id="PF01416">
    <property type="entry name" value="PseudoU_synth_1"/>
    <property type="match status" value="2"/>
</dbReference>
<evidence type="ECO:0000256" key="2">
    <source>
        <dbReference type="ARBA" id="ARBA00022694"/>
    </source>
</evidence>
<comment type="similarity">
    <text evidence="1 4 7">Belongs to the tRNA pseudouridine synthase TruA family.</text>
</comment>
<evidence type="ECO:0000256" key="3">
    <source>
        <dbReference type="ARBA" id="ARBA00023235"/>
    </source>
</evidence>
<feature type="active site" description="Nucleophile" evidence="4 5">
    <location>
        <position position="52"/>
    </location>
</feature>
<keyword evidence="3 4" id="KW-0413">Isomerase</keyword>
<comment type="caution">
    <text evidence="9">The sequence shown here is derived from an EMBL/GenBank/DDBJ whole genome shotgun (WGS) entry which is preliminary data.</text>
</comment>
<dbReference type="Gene3D" id="3.30.70.660">
    <property type="entry name" value="Pseudouridine synthase I, catalytic domain, C-terminal subdomain"/>
    <property type="match status" value="1"/>
</dbReference>
<dbReference type="NCBIfam" id="TIGR00071">
    <property type="entry name" value="hisT_truA"/>
    <property type="match status" value="1"/>
</dbReference>
<evidence type="ECO:0000256" key="1">
    <source>
        <dbReference type="ARBA" id="ARBA00009375"/>
    </source>
</evidence>
<dbReference type="InterPro" id="IPR020103">
    <property type="entry name" value="PsdUridine_synth_cat_dom_sf"/>
</dbReference>
<dbReference type="HAMAP" id="MF_00171">
    <property type="entry name" value="TruA"/>
    <property type="match status" value="1"/>
</dbReference>
<dbReference type="GO" id="GO:0160147">
    <property type="term" value="F:tRNA pseudouridine(38-40) synthase activity"/>
    <property type="evidence" value="ECO:0007669"/>
    <property type="project" value="UniProtKB-EC"/>
</dbReference>
<evidence type="ECO:0000313" key="10">
    <source>
        <dbReference type="Proteomes" id="UP000240739"/>
    </source>
</evidence>
<dbReference type="InterPro" id="IPR020097">
    <property type="entry name" value="PsdUridine_synth_TruA_a/b_dom"/>
</dbReference>
<dbReference type="InterPro" id="IPR020095">
    <property type="entry name" value="PsdUridine_synth_TruA_C"/>
</dbReference>
<dbReference type="SUPFAM" id="SSF55120">
    <property type="entry name" value="Pseudouridine synthase"/>
    <property type="match status" value="1"/>
</dbReference>
<name>A0A2T4UBQ8_9ACTN</name>
<proteinExistence type="inferred from homology"/>
<reference evidence="9 10" key="1">
    <citation type="submission" date="2018-03" db="EMBL/GenBank/DDBJ databases">
        <title>Aquarubrobacter algicola gen. nov., sp. nov., a novel actinobacterium isolated from shallow eutrophic lake during the end of cyanobacterial harmful algal blooms.</title>
        <authorList>
            <person name="Chun S.J."/>
        </authorList>
    </citation>
    <scope>NUCLEOTIDE SEQUENCE [LARGE SCALE GENOMIC DNA]</scope>
    <source>
        <strain evidence="9 10">Seoho-28</strain>
    </source>
</reference>
<dbReference type="PANTHER" id="PTHR11142:SF0">
    <property type="entry name" value="TRNA PSEUDOURIDINE SYNTHASE-LIKE 1"/>
    <property type="match status" value="1"/>
</dbReference>
<dbReference type="CDD" id="cd02570">
    <property type="entry name" value="PseudoU_synth_EcTruA"/>
    <property type="match status" value="1"/>
</dbReference>
<sequence length="247" mass="26977">MATSRLVIEYDGTAFHGWARQPGQRTVQGELERVLAVVARREVPLTVAGRTDTGVHARGQVASHDGPPLPLRNLNALLPEDVAVTASLPCREGFDARRDALWRSYRYEICTRHVRPVFGRTTALHLRSAPDLDVLQDCAALLPGTHDFTAFTPTETEHVHFSRTIHEASWTATADGMTFTIRADAFMRHMNRALVGTMLDVAAGRLTRSAFAALLAGAPRSHAGMTAPPHGLTFTGVGYPPEILRPD</sequence>
<dbReference type="GO" id="GO:0031119">
    <property type="term" value="P:tRNA pseudouridine synthesis"/>
    <property type="evidence" value="ECO:0007669"/>
    <property type="project" value="UniProtKB-UniRule"/>
</dbReference>
<dbReference type="GO" id="GO:0003723">
    <property type="term" value="F:RNA binding"/>
    <property type="evidence" value="ECO:0007669"/>
    <property type="project" value="InterPro"/>
</dbReference>
<feature type="binding site" evidence="4 6">
    <location>
        <position position="105"/>
    </location>
    <ligand>
        <name>substrate</name>
    </ligand>
</feature>
<dbReference type="RefSeq" id="WP_107571286.1">
    <property type="nucleotide sequence ID" value="NZ_PYYB01000005.1"/>
</dbReference>
<evidence type="ECO:0000313" key="9">
    <source>
        <dbReference type="EMBL" id="PTL54344.1"/>
    </source>
</evidence>
<dbReference type="EMBL" id="PYYB01000005">
    <property type="protein sequence ID" value="PTL54344.1"/>
    <property type="molecule type" value="Genomic_DNA"/>
</dbReference>
<evidence type="ECO:0000256" key="4">
    <source>
        <dbReference type="HAMAP-Rule" id="MF_00171"/>
    </source>
</evidence>
<evidence type="ECO:0000256" key="5">
    <source>
        <dbReference type="PIRSR" id="PIRSR001430-1"/>
    </source>
</evidence>
<comment type="caution">
    <text evidence="4">Lacks conserved residue(s) required for the propagation of feature annotation.</text>
</comment>